<dbReference type="EMBL" id="JAANQT010001108">
    <property type="protein sequence ID" value="KAG1306564.1"/>
    <property type="molecule type" value="Genomic_DNA"/>
</dbReference>
<sequence>MKLIAFTDKTNEDVDNLVELHLPCPRSSRIAIYFHNHLNQLFEIQKVTGPGRKSAWLVDNTIYKDGAVRFISLMDPLFMCLPIFEKAAEDNRFRALDDIFTREHVIIEGDSSEMDIHRLTNIIQKDQLAHICDIKDVGIEVYRLNNDLVLNWLEKKVNRLLVNTSFIKMFEETGLDKEHLKLEAVYSIANYLTREWFIKLLNRLGLEELKEEIGLTEYATDTSPASYFKRTNYDERMMDRDSPAKKKAPAVPRSLAKVNTKGMKALTSFFTKK</sequence>
<evidence type="ECO:0000259" key="1">
    <source>
        <dbReference type="Pfam" id="PF09468"/>
    </source>
</evidence>
<dbReference type="GO" id="GO:0006401">
    <property type="term" value="P:RNA catabolic process"/>
    <property type="evidence" value="ECO:0007669"/>
    <property type="project" value="TreeGrafter"/>
</dbReference>
<dbReference type="GO" id="GO:0005654">
    <property type="term" value="C:nucleoplasm"/>
    <property type="evidence" value="ECO:0007669"/>
    <property type="project" value="TreeGrafter"/>
</dbReference>
<dbReference type="CDD" id="cd09270">
    <property type="entry name" value="RNase_H2-B"/>
    <property type="match status" value="1"/>
</dbReference>
<dbReference type="AlphaFoldDB" id="A0A9P7BR59"/>
<feature type="domain" description="Ribonuclease H2 subunit B wHTH" evidence="1">
    <location>
        <begin position="78"/>
        <end position="176"/>
    </location>
</feature>
<evidence type="ECO:0000313" key="3">
    <source>
        <dbReference type="Proteomes" id="UP000716291"/>
    </source>
</evidence>
<name>A0A9P7BR59_RHIOR</name>
<dbReference type="Gene3D" id="2.20.25.530">
    <property type="match status" value="1"/>
</dbReference>
<reference evidence="2" key="1">
    <citation type="journal article" date="2020" name="Microb. Genom.">
        <title>Genetic diversity of clinical and environmental Mucorales isolates obtained from an investigation of mucormycosis cases among solid organ transplant recipients.</title>
        <authorList>
            <person name="Nguyen M.H."/>
            <person name="Kaul D."/>
            <person name="Muto C."/>
            <person name="Cheng S.J."/>
            <person name="Richter R.A."/>
            <person name="Bruno V.M."/>
            <person name="Liu G."/>
            <person name="Beyhan S."/>
            <person name="Sundermann A.J."/>
            <person name="Mounaud S."/>
            <person name="Pasculle A.W."/>
            <person name="Nierman W.C."/>
            <person name="Driscoll E."/>
            <person name="Cumbie R."/>
            <person name="Clancy C.J."/>
            <person name="Dupont C.L."/>
        </authorList>
    </citation>
    <scope>NUCLEOTIDE SEQUENCE</scope>
    <source>
        <strain evidence="2">GL11</strain>
    </source>
</reference>
<keyword evidence="3" id="KW-1185">Reference proteome</keyword>
<dbReference type="Gene3D" id="1.10.20.120">
    <property type="match status" value="1"/>
</dbReference>
<dbReference type="InterPro" id="IPR040456">
    <property type="entry name" value="RNase_H2_suB"/>
</dbReference>
<dbReference type="Proteomes" id="UP000716291">
    <property type="component" value="Unassembled WGS sequence"/>
</dbReference>
<dbReference type="InterPro" id="IPR019024">
    <property type="entry name" value="RNase_H2_suB_wHTH"/>
</dbReference>
<evidence type="ECO:0000313" key="2">
    <source>
        <dbReference type="EMBL" id="KAG1306564.1"/>
    </source>
</evidence>
<dbReference type="PANTHER" id="PTHR13383">
    <property type="entry name" value="RIBONUCLEASE H2 SUBUNIT B"/>
    <property type="match status" value="1"/>
</dbReference>
<dbReference type="PANTHER" id="PTHR13383:SF11">
    <property type="entry name" value="RIBONUCLEASE H2 SUBUNIT B"/>
    <property type="match status" value="1"/>
</dbReference>
<accession>A0A9P7BR59</accession>
<dbReference type="GO" id="GO:0032299">
    <property type="term" value="C:ribonuclease H2 complex"/>
    <property type="evidence" value="ECO:0007669"/>
    <property type="project" value="InterPro"/>
</dbReference>
<organism evidence="2 3">
    <name type="scientific">Rhizopus oryzae</name>
    <name type="common">Mucormycosis agent</name>
    <name type="synonym">Rhizopus arrhizus var. delemar</name>
    <dbReference type="NCBI Taxonomy" id="64495"/>
    <lineage>
        <taxon>Eukaryota</taxon>
        <taxon>Fungi</taxon>
        <taxon>Fungi incertae sedis</taxon>
        <taxon>Mucoromycota</taxon>
        <taxon>Mucoromycotina</taxon>
        <taxon>Mucoromycetes</taxon>
        <taxon>Mucorales</taxon>
        <taxon>Mucorineae</taxon>
        <taxon>Rhizopodaceae</taxon>
        <taxon>Rhizopus</taxon>
    </lineage>
</organism>
<gene>
    <name evidence="2" type="ORF">G6F64_007495</name>
</gene>
<protein>
    <recommendedName>
        <fullName evidence="1">Ribonuclease H2 subunit B wHTH domain-containing protein</fullName>
    </recommendedName>
</protein>
<dbReference type="Pfam" id="PF09468">
    <property type="entry name" value="RNase_H2-Ydr279"/>
    <property type="match status" value="1"/>
</dbReference>
<proteinExistence type="predicted"/>
<comment type="caution">
    <text evidence="2">The sequence shown here is derived from an EMBL/GenBank/DDBJ whole genome shotgun (WGS) entry which is preliminary data.</text>
</comment>